<organism evidence="8 9">
    <name type="scientific">Lentzea xinjiangensis</name>
    <dbReference type="NCBI Taxonomy" id="402600"/>
    <lineage>
        <taxon>Bacteria</taxon>
        <taxon>Bacillati</taxon>
        <taxon>Actinomycetota</taxon>
        <taxon>Actinomycetes</taxon>
        <taxon>Pseudonocardiales</taxon>
        <taxon>Pseudonocardiaceae</taxon>
        <taxon>Lentzea</taxon>
    </lineage>
</organism>
<dbReference type="InterPro" id="IPR009081">
    <property type="entry name" value="PP-bd_ACP"/>
</dbReference>
<dbReference type="Pfam" id="PF00698">
    <property type="entry name" value="Acyl_transf_1"/>
    <property type="match status" value="1"/>
</dbReference>
<proteinExistence type="predicted"/>
<dbReference type="SMART" id="SM00822">
    <property type="entry name" value="PKS_KR"/>
    <property type="match status" value="1"/>
</dbReference>
<keyword evidence="4 8" id="KW-0808">Transferase</keyword>
<name>A0A1H9W034_9PSEU</name>
<dbReference type="InterPro" id="IPR016036">
    <property type="entry name" value="Malonyl_transacylase_ACP-bd"/>
</dbReference>
<dbReference type="SUPFAM" id="SSF47336">
    <property type="entry name" value="ACP-like"/>
    <property type="match status" value="1"/>
</dbReference>
<protein>
    <submittedName>
        <fullName evidence="8">Acyl transferase domain-containing protein</fullName>
    </submittedName>
</protein>
<dbReference type="PROSITE" id="PS52004">
    <property type="entry name" value="KS3_2"/>
    <property type="match status" value="1"/>
</dbReference>
<dbReference type="GO" id="GO:0071770">
    <property type="term" value="P:DIM/DIP cell wall layer assembly"/>
    <property type="evidence" value="ECO:0007669"/>
    <property type="project" value="TreeGrafter"/>
</dbReference>
<dbReference type="InterPro" id="IPR057326">
    <property type="entry name" value="KR_dom"/>
</dbReference>
<evidence type="ECO:0000256" key="1">
    <source>
        <dbReference type="ARBA" id="ARBA00001957"/>
    </source>
</evidence>
<dbReference type="InterPro" id="IPR020806">
    <property type="entry name" value="PKS_PP-bd"/>
</dbReference>
<comment type="cofactor">
    <cofactor evidence="1">
        <name>pantetheine 4'-phosphate</name>
        <dbReference type="ChEBI" id="CHEBI:47942"/>
    </cofactor>
</comment>
<dbReference type="GO" id="GO:0044550">
    <property type="term" value="P:secondary metabolite biosynthetic process"/>
    <property type="evidence" value="ECO:0007669"/>
    <property type="project" value="UniProtKB-ARBA"/>
</dbReference>
<dbReference type="OrthoDB" id="9778690at2"/>
<dbReference type="SMART" id="SM00827">
    <property type="entry name" value="PKS_AT"/>
    <property type="match status" value="1"/>
</dbReference>
<dbReference type="Pfam" id="PF08659">
    <property type="entry name" value="KR"/>
    <property type="match status" value="1"/>
</dbReference>
<dbReference type="GO" id="GO:0006633">
    <property type="term" value="P:fatty acid biosynthetic process"/>
    <property type="evidence" value="ECO:0007669"/>
    <property type="project" value="InterPro"/>
</dbReference>
<dbReference type="Pfam" id="PF16197">
    <property type="entry name" value="KAsynt_C_assoc"/>
    <property type="match status" value="1"/>
</dbReference>
<dbReference type="InterPro" id="IPR049490">
    <property type="entry name" value="C883_1060-like_KR_N"/>
</dbReference>
<dbReference type="InterPro" id="IPR014031">
    <property type="entry name" value="Ketoacyl_synth_C"/>
</dbReference>
<dbReference type="RefSeq" id="WP_089960775.1">
    <property type="nucleotide sequence ID" value="NZ_FOFR01000029.1"/>
</dbReference>
<dbReference type="PROSITE" id="PS00606">
    <property type="entry name" value="KS3_1"/>
    <property type="match status" value="1"/>
</dbReference>
<dbReference type="SUPFAM" id="SSF55048">
    <property type="entry name" value="Probable ACP-binding domain of malonyl-CoA ACP transacylase"/>
    <property type="match status" value="1"/>
</dbReference>
<evidence type="ECO:0000313" key="9">
    <source>
        <dbReference type="Proteomes" id="UP000199352"/>
    </source>
</evidence>
<dbReference type="Gene3D" id="3.40.366.10">
    <property type="entry name" value="Malonyl-Coenzyme A Acyl Carrier Protein, domain 2"/>
    <property type="match status" value="1"/>
</dbReference>
<feature type="region of interest" description="Disordered" evidence="5">
    <location>
        <begin position="897"/>
        <end position="925"/>
    </location>
</feature>
<dbReference type="Gene3D" id="3.40.47.10">
    <property type="match status" value="1"/>
</dbReference>
<dbReference type="GO" id="GO:0005737">
    <property type="term" value="C:cytoplasm"/>
    <property type="evidence" value="ECO:0007669"/>
    <property type="project" value="TreeGrafter"/>
</dbReference>
<evidence type="ECO:0000256" key="5">
    <source>
        <dbReference type="SAM" id="MobiDB-lite"/>
    </source>
</evidence>
<dbReference type="InterPro" id="IPR001227">
    <property type="entry name" value="Ac_transferase_dom_sf"/>
</dbReference>
<dbReference type="SUPFAM" id="SSF53901">
    <property type="entry name" value="Thiolase-like"/>
    <property type="match status" value="1"/>
</dbReference>
<keyword evidence="3" id="KW-0597">Phosphoprotein</keyword>
<evidence type="ECO:0000259" key="7">
    <source>
        <dbReference type="PROSITE" id="PS52004"/>
    </source>
</evidence>
<dbReference type="SUPFAM" id="SSF51735">
    <property type="entry name" value="NAD(P)-binding Rossmann-fold domains"/>
    <property type="match status" value="2"/>
</dbReference>
<dbReference type="PANTHER" id="PTHR43775:SF37">
    <property type="entry name" value="SI:DKEY-61P9.11"/>
    <property type="match status" value="1"/>
</dbReference>
<dbReference type="InterPro" id="IPR036291">
    <property type="entry name" value="NAD(P)-bd_dom_sf"/>
</dbReference>
<dbReference type="FunFam" id="1.10.1200.10:FF:000016">
    <property type="entry name" value="Non-ribosomal peptide synthase"/>
    <property type="match status" value="1"/>
</dbReference>
<keyword evidence="2" id="KW-0596">Phosphopantetheine</keyword>
<feature type="domain" description="Ketosynthase family 3 (KS3)" evidence="7">
    <location>
        <begin position="11"/>
        <end position="429"/>
    </location>
</feature>
<dbReference type="Pfam" id="PF00109">
    <property type="entry name" value="ketoacyl-synt"/>
    <property type="match status" value="1"/>
</dbReference>
<gene>
    <name evidence="8" type="ORF">SAMN05216188_12946</name>
</gene>
<dbReference type="InterPro" id="IPR032821">
    <property type="entry name" value="PKS_assoc"/>
</dbReference>
<sequence length="1524" mass="160786">MTSSPLDPAAPDAVAVISMSGRFPGADTVERFWADIRSGTESIARFPDPAPEPRSQFVGAEGVLGDIAGFDAEFFGYSPKEAEVMDPQHRISLEAAWTLFDTAGYDPAALDDPIGVFFSSALSSYLVRNLLPNDGLVRDLGGFPLLMHNDKDFAATTISYKLGLTGPSVSVGSACSSSLVAVHLAARSLQSFECDMAVAGGVSIQVPQAQGYVRTEGSYYSADGRCAAFDRSSSGTVGASGVGLVLLKRLADAQRDGDRVHAVLLGSAVNNDGGHKTGYTAPSVRGQRDAIVEAHAAAGITADSIGYVEAHGTGTTIGDPIEVEALTAAFRTTTDRTGFCALGSVKTNVGHLDAAAGIAGLIKAVGAVRDGVLPASLHFEEPNPAIDFARSPFYVSATTSPWPVGGSPRRAGVSSFGVGGTNAHVVLEQPPAARAADAERRQVQPLLLSARSAEALDQAGTELADWLLHEPDLDLADVSATLVSRRAHRHRRVVVASSGAAAASALRTPAAPTPIVGDARAAFLFSGQGSGYLGMATGLSTGEPAFRRHLDECARLLAEDAVDLHALLHVPTGTPADQTAGFAVSYALAQTLIEWGVEPVGMVGHSLGEYVAATVAGVFSLPTALRLVVARSKAQCALPEGRMLAVPLGADELRPILDDGLALAAINAHDRCVVSGAVHAVEEFAARLTADGLRTTMLPMRGAGHSEAVDQVLDLFRPALSEAEFHTPHLPFLSTVTGDWADPADVAGPEYWLAQMRRPVLFDAAVQRLAEVAPAALVELGPGTGLGRLAARRLGPRTVFAGSCLPSAEQNPRPEQETEHVVRAVGALWARGCPVDWTEFHRPQRPLRTPVPGYPFQHVSYWIEAPGEAERGRLAALLPEPAVAGPVPGASVVTTADAEQQPERRTDPADWTHQPGWRHAAPAPATRRRDGATCLLLSDGALGQEVASRLDALGVRTVFAQADPAWGTDQQRYRELLADLAAQDRAPQLIVHLWPFEATGMDRPLDLETVREGQLTGLHSLLHLAQAIGAGTGTEPVRLVSVTRGAQAVLGDLAHPEHATVASAIKVIPRELPRVSATAIDVDAAGAGLADRIVAELLDPASPTEVAYRGQQRFERDYHPLPFGPAARTPEPGGVYLICGGLGGIGLSVAEYLAPTARALVLTRRTPFPEPGDHVARPADEHAERLAERLAALTASGAELLVRRADVADETRMREVVAEAESRFGPITGVVHAAGAPDTAGLIQRRNRHATDEAMASKVLGPVVLDTILADRQLDFFVLCSSIGSVLHKLKFGEVGYVAGNDFLDAFAAHRATRRPGLTVSIAWTDWHDEAGMWGTVHPKMVERYVAASDAPEHLAPDDDLLGAISRSEGTELFARILAGNRSPRVLVCTLDLGALLARHEAFSTDDHRAAVAGLRIARSRRDRAALSSAYREPATAVERGVAVCWAAVLGDDPIGADDNFFELGGDSLVALRLLSAVRERYGFELSMAQLFETPTISSLAAAIEHGTGGRGGDERIDEEEVLL</sequence>
<dbReference type="InterPro" id="IPR018201">
    <property type="entry name" value="Ketoacyl_synth_AS"/>
</dbReference>
<dbReference type="Gene3D" id="1.10.1200.10">
    <property type="entry name" value="ACP-like"/>
    <property type="match status" value="1"/>
</dbReference>
<dbReference type="InterPro" id="IPR013968">
    <property type="entry name" value="PKS_KR"/>
</dbReference>
<dbReference type="Pfam" id="PF00550">
    <property type="entry name" value="PP-binding"/>
    <property type="match status" value="1"/>
</dbReference>
<feature type="domain" description="Carrier" evidence="6">
    <location>
        <begin position="1433"/>
        <end position="1508"/>
    </location>
</feature>
<accession>A0A1H9W034</accession>
<dbReference type="SMART" id="SM00825">
    <property type="entry name" value="PKS_KS"/>
    <property type="match status" value="1"/>
</dbReference>
<reference evidence="9" key="1">
    <citation type="submission" date="2016-10" db="EMBL/GenBank/DDBJ databases">
        <authorList>
            <person name="Varghese N."/>
            <person name="Submissions S."/>
        </authorList>
    </citation>
    <scope>NUCLEOTIDE SEQUENCE [LARGE SCALE GENOMIC DNA]</scope>
    <source>
        <strain evidence="9">CGMCC 4.3525</strain>
    </source>
</reference>
<dbReference type="STRING" id="402600.SAMN05216188_12946"/>
<evidence type="ECO:0000313" key="8">
    <source>
        <dbReference type="EMBL" id="SES27149.1"/>
    </source>
</evidence>
<dbReference type="Gene3D" id="3.40.50.720">
    <property type="entry name" value="NAD(P)-binding Rossmann-like Domain"/>
    <property type="match status" value="1"/>
</dbReference>
<evidence type="ECO:0000256" key="4">
    <source>
        <dbReference type="ARBA" id="ARBA00022679"/>
    </source>
</evidence>
<dbReference type="Gene3D" id="3.30.70.3290">
    <property type="match status" value="1"/>
</dbReference>
<evidence type="ECO:0000256" key="3">
    <source>
        <dbReference type="ARBA" id="ARBA00022553"/>
    </source>
</evidence>
<dbReference type="EMBL" id="FOFR01000029">
    <property type="protein sequence ID" value="SES27149.1"/>
    <property type="molecule type" value="Genomic_DNA"/>
</dbReference>
<dbReference type="SUPFAM" id="SSF52151">
    <property type="entry name" value="FabD/lysophospholipase-like"/>
    <property type="match status" value="1"/>
</dbReference>
<evidence type="ECO:0000259" key="6">
    <source>
        <dbReference type="PROSITE" id="PS50075"/>
    </source>
</evidence>
<dbReference type="GO" id="GO:0004312">
    <property type="term" value="F:fatty acid synthase activity"/>
    <property type="evidence" value="ECO:0007669"/>
    <property type="project" value="TreeGrafter"/>
</dbReference>
<dbReference type="PROSITE" id="PS50075">
    <property type="entry name" value="CARRIER"/>
    <property type="match status" value="1"/>
</dbReference>
<dbReference type="InterPro" id="IPR050091">
    <property type="entry name" value="PKS_NRPS_Biosynth_Enz"/>
</dbReference>
<dbReference type="InterPro" id="IPR014043">
    <property type="entry name" value="Acyl_transferase_dom"/>
</dbReference>
<dbReference type="Proteomes" id="UP000199352">
    <property type="component" value="Unassembled WGS sequence"/>
</dbReference>
<dbReference type="InterPro" id="IPR006162">
    <property type="entry name" value="Ppantetheine_attach_site"/>
</dbReference>
<dbReference type="SMART" id="SM00823">
    <property type="entry name" value="PKS_PP"/>
    <property type="match status" value="1"/>
</dbReference>
<dbReference type="InterPro" id="IPR014030">
    <property type="entry name" value="Ketoacyl_synth_N"/>
</dbReference>
<dbReference type="GO" id="GO:0004315">
    <property type="term" value="F:3-oxoacyl-[acyl-carrier-protein] synthase activity"/>
    <property type="evidence" value="ECO:0007669"/>
    <property type="project" value="InterPro"/>
</dbReference>
<dbReference type="PANTHER" id="PTHR43775">
    <property type="entry name" value="FATTY ACID SYNTHASE"/>
    <property type="match status" value="1"/>
</dbReference>
<dbReference type="Pfam" id="PF02801">
    <property type="entry name" value="Ketoacyl-synt_C"/>
    <property type="match status" value="1"/>
</dbReference>
<dbReference type="PROSITE" id="PS00012">
    <property type="entry name" value="PHOSPHOPANTETHEINE"/>
    <property type="match status" value="1"/>
</dbReference>
<dbReference type="Pfam" id="PF21394">
    <property type="entry name" value="Beta-ketacyl_N"/>
    <property type="match status" value="1"/>
</dbReference>
<evidence type="ECO:0000256" key="2">
    <source>
        <dbReference type="ARBA" id="ARBA00022450"/>
    </source>
</evidence>
<keyword evidence="9" id="KW-1185">Reference proteome</keyword>
<dbReference type="CDD" id="cd00833">
    <property type="entry name" value="PKS"/>
    <property type="match status" value="1"/>
</dbReference>
<dbReference type="InterPro" id="IPR016039">
    <property type="entry name" value="Thiolase-like"/>
</dbReference>
<dbReference type="GO" id="GO:0005886">
    <property type="term" value="C:plasma membrane"/>
    <property type="evidence" value="ECO:0007669"/>
    <property type="project" value="TreeGrafter"/>
</dbReference>
<feature type="compositionally biased region" description="Basic and acidic residues" evidence="5">
    <location>
        <begin position="901"/>
        <end position="910"/>
    </location>
</feature>
<dbReference type="InterPro" id="IPR016035">
    <property type="entry name" value="Acyl_Trfase/lysoPLipase"/>
</dbReference>
<dbReference type="GO" id="GO:0031177">
    <property type="term" value="F:phosphopantetheine binding"/>
    <property type="evidence" value="ECO:0007669"/>
    <property type="project" value="InterPro"/>
</dbReference>
<dbReference type="InterPro" id="IPR020841">
    <property type="entry name" value="PKS_Beta-ketoAc_synthase_dom"/>
</dbReference>
<dbReference type="InterPro" id="IPR036736">
    <property type="entry name" value="ACP-like_sf"/>
</dbReference>